<dbReference type="Gene3D" id="3.20.20.70">
    <property type="entry name" value="Aldolase class I"/>
    <property type="match status" value="1"/>
</dbReference>
<sequence>MPGTANLLTPIQINNLILKNRIVLPPLASKKATADGKVTDELLDYYRNRIGNGLIIVEHSYIDKAGMASENQLAINDGTKLDGLKELASLIKEGGSAAGIQLAHAGAKADPEITGCNSYSPSGIKPPGIEKDYKPEKLSKKEIDELLELYATSARIAKAAGFDLIEIHAAHGYLLNQFISPLTNKRDDEYGGSLANRFRIIGKVIESIREVIGDSFPLAVRLGSDDFEEEGLKPEKAAEGILPYLDSIDLLDLSGGLNGYGVLDEGEEGFTAYLADEFKNFISEDKLPPILIAGGIKTASYAEKLLVSEKAELIGVGRAQLKNRNWPDKALNQLNNN</sequence>
<organism evidence="4 5">
    <name type="scientific">Halonatronomonas betaini</name>
    <dbReference type="NCBI Taxonomy" id="2778430"/>
    <lineage>
        <taxon>Bacteria</taxon>
        <taxon>Bacillati</taxon>
        <taxon>Bacillota</taxon>
        <taxon>Clostridia</taxon>
        <taxon>Halanaerobiales</taxon>
        <taxon>Halarsenatibacteraceae</taxon>
        <taxon>Halonatronomonas</taxon>
    </lineage>
</organism>
<dbReference type="PANTHER" id="PTHR43656:SF2">
    <property type="entry name" value="BINDING OXIDOREDUCTASE, PUTATIVE (AFU_ORTHOLOGUE AFUA_2G08260)-RELATED"/>
    <property type="match status" value="1"/>
</dbReference>
<dbReference type="InterPro" id="IPR001155">
    <property type="entry name" value="OxRdtase_FMN_N"/>
</dbReference>
<evidence type="ECO:0000313" key="5">
    <source>
        <dbReference type="Proteomes" id="UP000621436"/>
    </source>
</evidence>
<dbReference type="CDD" id="cd02803">
    <property type="entry name" value="OYE_like_FMN_family"/>
    <property type="match status" value="1"/>
</dbReference>
<keyword evidence="2" id="KW-0560">Oxidoreductase</keyword>
<dbReference type="EMBL" id="JADPIE010000004">
    <property type="protein sequence ID" value="MBF8437195.1"/>
    <property type="molecule type" value="Genomic_DNA"/>
</dbReference>
<reference evidence="4" key="1">
    <citation type="submission" date="2020-11" db="EMBL/GenBank/DDBJ databases">
        <title>Halonatronomonas betainensis gen. nov., sp. nov. a novel haloalkaliphilic representative of the family Halanaerobiacae capable of betaine degradation.</title>
        <authorList>
            <person name="Boltyanskaya Y."/>
            <person name="Kevbrin V."/>
            <person name="Detkova E."/>
            <person name="Grouzdev D.S."/>
            <person name="Koziaeva V."/>
            <person name="Zhilina T."/>
        </authorList>
    </citation>
    <scope>NUCLEOTIDE SEQUENCE</scope>
    <source>
        <strain evidence="4">Z-7014</strain>
    </source>
</reference>
<evidence type="ECO:0000256" key="2">
    <source>
        <dbReference type="ARBA" id="ARBA00023002"/>
    </source>
</evidence>
<comment type="caution">
    <text evidence="4">The sequence shown here is derived from an EMBL/GenBank/DDBJ whole genome shotgun (WGS) entry which is preliminary data.</text>
</comment>
<proteinExistence type="predicted"/>
<keyword evidence="5" id="KW-1185">Reference proteome</keyword>
<dbReference type="SUPFAM" id="SSF51395">
    <property type="entry name" value="FMN-linked oxidoreductases"/>
    <property type="match status" value="1"/>
</dbReference>
<keyword evidence="1" id="KW-0285">Flavoprotein</keyword>
<feature type="domain" description="NADH:flavin oxidoreductase/NADH oxidase N-terminal" evidence="3">
    <location>
        <begin position="7"/>
        <end position="337"/>
    </location>
</feature>
<dbReference type="GO" id="GO:0016491">
    <property type="term" value="F:oxidoreductase activity"/>
    <property type="evidence" value="ECO:0007669"/>
    <property type="project" value="UniProtKB-KW"/>
</dbReference>
<protein>
    <submittedName>
        <fullName evidence="4">NADH:flavin oxidoreductase</fullName>
    </submittedName>
</protein>
<evidence type="ECO:0000259" key="3">
    <source>
        <dbReference type="Pfam" id="PF00724"/>
    </source>
</evidence>
<dbReference type="InterPro" id="IPR013785">
    <property type="entry name" value="Aldolase_TIM"/>
</dbReference>
<dbReference type="AlphaFoldDB" id="A0A931AVE6"/>
<evidence type="ECO:0000313" key="4">
    <source>
        <dbReference type="EMBL" id="MBF8437195.1"/>
    </source>
</evidence>
<dbReference type="GO" id="GO:0010181">
    <property type="term" value="F:FMN binding"/>
    <property type="evidence" value="ECO:0007669"/>
    <property type="project" value="InterPro"/>
</dbReference>
<dbReference type="PANTHER" id="PTHR43656">
    <property type="entry name" value="BINDING OXIDOREDUCTASE, PUTATIVE (AFU_ORTHOLOGUE AFUA_2G08260)-RELATED"/>
    <property type="match status" value="1"/>
</dbReference>
<dbReference type="InterPro" id="IPR051799">
    <property type="entry name" value="NADH_flavin_oxidoreductase"/>
</dbReference>
<name>A0A931AVE6_9FIRM</name>
<gene>
    <name evidence="4" type="ORF">I0Q91_08905</name>
</gene>
<dbReference type="RefSeq" id="WP_270454157.1">
    <property type="nucleotide sequence ID" value="NZ_JADPIE010000004.1"/>
</dbReference>
<evidence type="ECO:0000256" key="1">
    <source>
        <dbReference type="ARBA" id="ARBA00022630"/>
    </source>
</evidence>
<accession>A0A931AVE6</accession>
<dbReference type="Proteomes" id="UP000621436">
    <property type="component" value="Unassembled WGS sequence"/>
</dbReference>
<dbReference type="Pfam" id="PF00724">
    <property type="entry name" value="Oxidored_FMN"/>
    <property type="match status" value="1"/>
</dbReference>